<protein>
    <submittedName>
        <fullName evidence="3">Uncharacterized protein</fullName>
    </submittedName>
</protein>
<sequence length="111" mass="12110">MAARRSLFSHSASRHQNLLRSCGRGHSPSAASVGPPESGSAGGSSRWGRILRSRTTRPPIIIMVAVWSSYYRAAFGIFRFGALPSFTFPLVSGPSSGIFKTLMLVENYEKY</sequence>
<evidence type="ECO:0000313" key="4">
    <source>
        <dbReference type="Proteomes" id="UP000324222"/>
    </source>
</evidence>
<keyword evidence="4" id="KW-1185">Reference proteome</keyword>
<keyword evidence="2" id="KW-0812">Transmembrane</keyword>
<keyword evidence="2" id="KW-0472">Membrane</keyword>
<dbReference type="EMBL" id="VSRR010000143">
    <property type="protein sequence ID" value="MPC11050.1"/>
    <property type="molecule type" value="Genomic_DNA"/>
</dbReference>
<accession>A0A5B7CNE4</accession>
<dbReference type="AlphaFoldDB" id="A0A5B7CNE4"/>
<feature type="region of interest" description="Disordered" evidence="1">
    <location>
        <begin position="19"/>
        <end position="50"/>
    </location>
</feature>
<reference evidence="3 4" key="1">
    <citation type="submission" date="2019-05" db="EMBL/GenBank/DDBJ databases">
        <title>Another draft genome of Portunus trituberculatus and its Hox gene families provides insights of decapod evolution.</title>
        <authorList>
            <person name="Jeong J.-H."/>
            <person name="Song I."/>
            <person name="Kim S."/>
            <person name="Choi T."/>
            <person name="Kim D."/>
            <person name="Ryu S."/>
            <person name="Kim W."/>
        </authorList>
    </citation>
    <scope>NUCLEOTIDE SEQUENCE [LARGE SCALE GENOMIC DNA]</scope>
    <source>
        <tissue evidence="3">Muscle</tissue>
    </source>
</reference>
<evidence type="ECO:0000256" key="1">
    <source>
        <dbReference type="SAM" id="MobiDB-lite"/>
    </source>
</evidence>
<evidence type="ECO:0000313" key="3">
    <source>
        <dbReference type="EMBL" id="MPC11050.1"/>
    </source>
</evidence>
<feature type="compositionally biased region" description="Low complexity" evidence="1">
    <location>
        <begin position="27"/>
        <end position="48"/>
    </location>
</feature>
<proteinExistence type="predicted"/>
<feature type="transmembrane region" description="Helical" evidence="2">
    <location>
        <begin position="60"/>
        <end position="80"/>
    </location>
</feature>
<name>A0A5B7CNE4_PORTR</name>
<gene>
    <name evidence="3" type="ORF">E2C01_003703</name>
</gene>
<keyword evidence="2" id="KW-1133">Transmembrane helix</keyword>
<evidence type="ECO:0000256" key="2">
    <source>
        <dbReference type="SAM" id="Phobius"/>
    </source>
</evidence>
<comment type="caution">
    <text evidence="3">The sequence shown here is derived from an EMBL/GenBank/DDBJ whole genome shotgun (WGS) entry which is preliminary data.</text>
</comment>
<organism evidence="3 4">
    <name type="scientific">Portunus trituberculatus</name>
    <name type="common">Swimming crab</name>
    <name type="synonym">Neptunus trituberculatus</name>
    <dbReference type="NCBI Taxonomy" id="210409"/>
    <lineage>
        <taxon>Eukaryota</taxon>
        <taxon>Metazoa</taxon>
        <taxon>Ecdysozoa</taxon>
        <taxon>Arthropoda</taxon>
        <taxon>Crustacea</taxon>
        <taxon>Multicrustacea</taxon>
        <taxon>Malacostraca</taxon>
        <taxon>Eumalacostraca</taxon>
        <taxon>Eucarida</taxon>
        <taxon>Decapoda</taxon>
        <taxon>Pleocyemata</taxon>
        <taxon>Brachyura</taxon>
        <taxon>Eubrachyura</taxon>
        <taxon>Portunoidea</taxon>
        <taxon>Portunidae</taxon>
        <taxon>Portuninae</taxon>
        <taxon>Portunus</taxon>
    </lineage>
</organism>
<dbReference type="Proteomes" id="UP000324222">
    <property type="component" value="Unassembled WGS sequence"/>
</dbReference>